<evidence type="ECO:0000256" key="13">
    <source>
        <dbReference type="ARBA" id="ARBA00023200"/>
    </source>
</evidence>
<comment type="subcellular location">
    <subcellularLocation>
        <location evidence="16 17">Host cytoplasm</location>
    </subcellularLocation>
    <subcellularLocation>
        <location evidence="16 17">Host nucleus</location>
    </subcellularLocation>
</comment>
<evidence type="ECO:0000256" key="10">
    <source>
        <dbReference type="ARBA" id="ARBA00023125"/>
    </source>
</evidence>
<keyword evidence="15 16" id="KW-1119">Modulation of host cell apoptosis by virus</keyword>
<keyword evidence="12 16" id="KW-0804">Transcription</keyword>
<dbReference type="InterPro" id="IPR001334">
    <property type="entry name" value="E6"/>
</dbReference>
<dbReference type="GO" id="GO:0006351">
    <property type="term" value="P:DNA-templated transcription"/>
    <property type="evidence" value="ECO:0007669"/>
    <property type="project" value="UniProtKB-UniRule"/>
</dbReference>
<evidence type="ECO:0000256" key="5">
    <source>
        <dbReference type="ARBA" id="ARBA00022632"/>
    </source>
</evidence>
<evidence type="ECO:0000256" key="6">
    <source>
        <dbReference type="ARBA" id="ARBA00022723"/>
    </source>
</evidence>
<dbReference type="GO" id="GO:0052150">
    <property type="term" value="P:symbiont-mediated perturbation of host apoptosis"/>
    <property type="evidence" value="ECO:0007669"/>
    <property type="project" value="UniProtKB-KW"/>
</dbReference>
<dbReference type="EMBL" id="MH777159">
    <property type="protein sequence ID" value="AYA93418.1"/>
    <property type="molecule type" value="Genomic_DNA"/>
</dbReference>
<feature type="zinc finger region" evidence="16">
    <location>
        <begin position="100"/>
        <end position="136"/>
    </location>
</feature>
<keyword evidence="4 16" id="KW-0945">Host-virus interaction</keyword>
<evidence type="ECO:0000256" key="3">
    <source>
        <dbReference type="ARBA" id="ARBA00022562"/>
    </source>
</evidence>
<evidence type="ECO:0000256" key="4">
    <source>
        <dbReference type="ARBA" id="ARBA00022581"/>
    </source>
</evidence>
<keyword evidence="8 16" id="KW-0862">Zinc</keyword>
<accession>A0A385PI90</accession>
<protein>
    <recommendedName>
        <fullName evidence="16 17">Protein E6</fullName>
    </recommendedName>
</protein>
<keyword evidence="6 16" id="KW-0479">Metal-binding</keyword>
<dbReference type="Gene3D" id="3.30.240.40">
    <property type="entry name" value="E6 early regulatory protein"/>
    <property type="match status" value="2"/>
</dbReference>
<evidence type="ECO:0000256" key="16">
    <source>
        <dbReference type="HAMAP-Rule" id="MF_04006"/>
    </source>
</evidence>
<sequence>MAADFPTDLKCYCRTFGIDLFDLSLRCIFCKCYLDIVELARFYRKCLCLVWRANTAYAGCTKCLCLSARYEAEKYFQCAAKVDHLPYLLTRPLSEICLRCYYCLALLDAQEKFDLLARGKLACLVRGYWRAPCRECIDRDI</sequence>
<evidence type="ECO:0000256" key="2">
    <source>
        <dbReference type="ARBA" id="ARBA00022518"/>
    </source>
</evidence>
<evidence type="ECO:0000256" key="9">
    <source>
        <dbReference type="ARBA" id="ARBA00023015"/>
    </source>
</evidence>
<dbReference type="GO" id="GO:0006355">
    <property type="term" value="P:regulation of DNA-templated transcription"/>
    <property type="evidence" value="ECO:0007669"/>
    <property type="project" value="UniProtKB-UniRule"/>
</dbReference>
<dbReference type="HAMAP" id="MF_04006">
    <property type="entry name" value="HPV_E6"/>
    <property type="match status" value="1"/>
</dbReference>
<gene>
    <name evidence="16" type="primary">E6</name>
</gene>
<reference evidence="18" key="1">
    <citation type="journal article" date="2018" name="Nat. Med.">
        <title>Expanded skin virome in DOCK8-deficient patients.</title>
        <authorList>
            <consortium name="NISC Comparative Sequencing Program"/>
            <person name="Tirosh O."/>
            <person name="Conlan S."/>
            <person name="Deming C."/>
            <person name="Lee-Lin S.Q."/>
            <person name="Huang X."/>
            <person name="Su H.C."/>
            <person name="Freeman A.F."/>
            <person name="Segre J.A."/>
            <person name="Kong H.H."/>
        </authorList>
    </citation>
    <scope>NUCLEOTIDE SEQUENCE</scope>
    <source>
        <strain evidence="18">HPV-mSK_011</strain>
    </source>
</reference>
<keyword evidence="7 16" id="KW-0863">Zinc-finger</keyword>
<proteinExistence type="inferred from homology"/>
<comment type="caution">
    <text evidence="16">Lacks conserved residue(s) required for the propagation of feature annotation.</text>
</comment>
<evidence type="ECO:0000256" key="15">
    <source>
        <dbReference type="ARBA" id="ARBA00023323"/>
    </source>
</evidence>
<evidence type="ECO:0000256" key="11">
    <source>
        <dbReference type="ARBA" id="ARBA00023159"/>
    </source>
</evidence>
<organism evidence="18">
    <name type="scientific">Human papillomavirus</name>
    <dbReference type="NCBI Taxonomy" id="10566"/>
    <lineage>
        <taxon>Viruses</taxon>
        <taxon>Monodnaviria</taxon>
        <taxon>Shotokuvirae</taxon>
        <taxon>Cossaviricota</taxon>
        <taxon>Papovaviricetes</taxon>
        <taxon>Zurhausenvirales</taxon>
        <taxon>Papillomaviridae</taxon>
    </lineage>
</organism>
<dbReference type="GO" id="GO:0039502">
    <property type="term" value="P:symbiont-mediated suppression of host type I interferon-mediated signaling pathway"/>
    <property type="evidence" value="ECO:0007669"/>
    <property type="project" value="UniProtKB-UniRule"/>
</dbReference>
<evidence type="ECO:0000256" key="8">
    <source>
        <dbReference type="ARBA" id="ARBA00022833"/>
    </source>
</evidence>
<comment type="similarity">
    <text evidence="1 16 17">Belongs to the papillomaviridae E6 protein family.</text>
</comment>
<dbReference type="GO" id="GO:0039648">
    <property type="term" value="P:symbiont-mediated perturbation of host ubiquitin-like protein modification"/>
    <property type="evidence" value="ECO:0007669"/>
    <property type="project" value="UniProtKB-UniRule"/>
</dbReference>
<keyword evidence="14 16" id="KW-0899">Viral immunoevasion</keyword>
<dbReference type="GO" id="GO:0030430">
    <property type="term" value="C:host cell cytoplasm"/>
    <property type="evidence" value="ECO:0007669"/>
    <property type="project" value="UniProtKB-SubCell"/>
</dbReference>
<dbReference type="InterPro" id="IPR038575">
    <property type="entry name" value="E6_sf"/>
</dbReference>
<keyword evidence="13 16" id="KW-1035">Host cytoplasm</keyword>
<evidence type="ECO:0000256" key="1">
    <source>
        <dbReference type="ARBA" id="ARBA00006346"/>
    </source>
</evidence>
<evidence type="ECO:0000313" key="18">
    <source>
        <dbReference type="EMBL" id="AYA93418.1"/>
    </source>
</evidence>
<dbReference type="Pfam" id="PF00518">
    <property type="entry name" value="E6"/>
    <property type="match status" value="1"/>
</dbReference>
<comment type="subunit">
    <text evidence="16">Forms homodimers. Interacts with ubiquitin-protein ligase UBE3A/E6-AP; this interaction stimulates UBE3A ubiquitin activity. Interacts with host BAK1.</text>
</comment>
<evidence type="ECO:0000256" key="14">
    <source>
        <dbReference type="ARBA" id="ARBA00023280"/>
    </source>
</evidence>
<comment type="function">
    <text evidence="16">Plays a major role in the induction and maintenance of cellular transformation. E6 associates with host UBE3A/E6-AP ubiquitin-protein ligase and modulates its activity. Protects host keratinocytes from apoptosis by mediating the degradation of host BAK1. May also inhibit host immune response.</text>
</comment>
<keyword evidence="10 16" id="KW-0238">DNA-binding</keyword>
<dbReference type="GO" id="GO:0008270">
    <property type="term" value="F:zinc ion binding"/>
    <property type="evidence" value="ECO:0007669"/>
    <property type="project" value="UniProtKB-KW"/>
</dbReference>
<dbReference type="GO" id="GO:0003677">
    <property type="term" value="F:DNA binding"/>
    <property type="evidence" value="ECO:0007669"/>
    <property type="project" value="UniProtKB-UniRule"/>
</dbReference>
<keyword evidence="5 16" id="KW-1090">Inhibition of host innate immune response by virus</keyword>
<feature type="zinc finger region" evidence="16">
    <location>
        <begin position="27"/>
        <end position="63"/>
    </location>
</feature>
<evidence type="ECO:0000256" key="17">
    <source>
        <dbReference type="RuleBase" id="RU363123"/>
    </source>
</evidence>
<evidence type="ECO:0000256" key="12">
    <source>
        <dbReference type="ARBA" id="ARBA00023163"/>
    </source>
</evidence>
<keyword evidence="2 16" id="KW-0244">Early protein</keyword>
<evidence type="ECO:0000256" key="7">
    <source>
        <dbReference type="ARBA" id="ARBA00022771"/>
    </source>
</evidence>
<keyword evidence="9 16" id="KW-0805">Transcription regulation</keyword>
<dbReference type="GO" id="GO:0042025">
    <property type="term" value="C:host cell nucleus"/>
    <property type="evidence" value="ECO:0007669"/>
    <property type="project" value="UniProtKB-SubCell"/>
</dbReference>
<dbReference type="GO" id="GO:0052170">
    <property type="term" value="P:symbiont-mediated suppression of host innate immune response"/>
    <property type="evidence" value="ECO:0007669"/>
    <property type="project" value="UniProtKB-KW"/>
</dbReference>
<name>A0A385PI90_9PAPI</name>
<keyword evidence="11 16" id="KW-0010">Activator</keyword>
<keyword evidence="3 16" id="KW-1048">Host nucleus</keyword>
<dbReference type="SUPFAM" id="SSF161229">
    <property type="entry name" value="E6 C-terminal domain-like"/>
    <property type="match status" value="2"/>
</dbReference>